<evidence type="ECO:0000313" key="4">
    <source>
        <dbReference type="EMBL" id="PSR90412.1"/>
    </source>
</evidence>
<dbReference type="PROSITE" id="PS50048">
    <property type="entry name" value="ZN2_CY6_FUNGAL_2"/>
    <property type="match status" value="1"/>
</dbReference>
<dbReference type="InterPro" id="IPR021858">
    <property type="entry name" value="Fun_TF"/>
</dbReference>
<protein>
    <recommendedName>
        <fullName evidence="3">Zn(2)-C6 fungal-type domain-containing protein</fullName>
    </recommendedName>
</protein>
<dbReference type="CDD" id="cd00067">
    <property type="entry name" value="GAL4"/>
    <property type="match status" value="1"/>
</dbReference>
<name>A0A2T3ABC2_9PEZI</name>
<evidence type="ECO:0000313" key="5">
    <source>
        <dbReference type="Proteomes" id="UP000241462"/>
    </source>
</evidence>
<sequence>MVGVPRSKGCSLCVKRRIKCDQVRPACGNCIKYGAECPGYDKNRKFVSGKHTIRGRGNQEQQHKQGLVMPPDTQTSTSPVSPDSTTDTSQLEARNDSFSLDASGSFVALAYHQQQQQPQQPPAHIRKLAVPVALRDDPVPLVYGLMEQLFTVQKRDEAVYNAPWFTSILSHIGRVSLLDGAMTSLLLQLVGKAKGDSMKVYRSRELYSWVLASLQKALNHPVVWKSAETLAATIICCIFELFAGTNNALTWMVHATGINRLVQQRGPASFSANSFDISLLRGVRPIIISKAIFAGHDCFLDRPKWRRISEQLTLNWGDNPASVTHPKKDIVQWAMLPHQDPFYVLHAKMPRVIRIGYSVRREMKRGIEPNAEQVDELRSKAAQLRTSLLAWFTRAKQMDAFADPVESPSSDPTSPFATVLDFRDQWEGSIVLAYWADLLILQECLNQCAEPGASKPFEKANRQLANDILRAMVQVGAGFMGPYRVGYPLRVAIDFVDEHTQHWTLTMVDKYSEHYAAMSSKVYPSNPLIGETDAKDEESIADAAAEVMPSLSLQ</sequence>
<feature type="region of interest" description="Disordered" evidence="2">
    <location>
        <begin position="54"/>
        <end position="91"/>
    </location>
</feature>
<evidence type="ECO:0000256" key="2">
    <source>
        <dbReference type="SAM" id="MobiDB-lite"/>
    </source>
</evidence>
<dbReference type="AlphaFoldDB" id="A0A2T3ABC2"/>
<dbReference type="PANTHER" id="PTHR38111:SF5">
    <property type="entry name" value="TRANSCRIPTION FACTOR DOMAIN-CONTAINING PROTEIN"/>
    <property type="match status" value="1"/>
</dbReference>
<dbReference type="Proteomes" id="UP000241462">
    <property type="component" value="Unassembled WGS sequence"/>
</dbReference>
<dbReference type="Gene3D" id="4.10.240.10">
    <property type="entry name" value="Zn(2)-C6 fungal-type DNA-binding domain"/>
    <property type="match status" value="1"/>
</dbReference>
<gene>
    <name evidence="4" type="ORF">BD289DRAFT_217402</name>
</gene>
<dbReference type="STRING" id="2025994.A0A2T3ABC2"/>
<dbReference type="EMBL" id="KZ678420">
    <property type="protein sequence ID" value="PSR90412.1"/>
    <property type="molecule type" value="Genomic_DNA"/>
</dbReference>
<dbReference type="GO" id="GO:0000981">
    <property type="term" value="F:DNA-binding transcription factor activity, RNA polymerase II-specific"/>
    <property type="evidence" value="ECO:0007669"/>
    <property type="project" value="InterPro"/>
</dbReference>
<feature type="domain" description="Zn(2)-C6 fungal-type" evidence="3">
    <location>
        <begin position="9"/>
        <end position="37"/>
    </location>
</feature>
<accession>A0A2T3ABC2</accession>
<dbReference type="SMART" id="SM00066">
    <property type="entry name" value="GAL4"/>
    <property type="match status" value="1"/>
</dbReference>
<dbReference type="InterPro" id="IPR036864">
    <property type="entry name" value="Zn2-C6_fun-type_DNA-bd_sf"/>
</dbReference>
<dbReference type="Pfam" id="PF00172">
    <property type="entry name" value="Zn_clus"/>
    <property type="match status" value="1"/>
</dbReference>
<evidence type="ECO:0000259" key="3">
    <source>
        <dbReference type="PROSITE" id="PS50048"/>
    </source>
</evidence>
<keyword evidence="5" id="KW-1185">Reference proteome</keyword>
<feature type="compositionally biased region" description="Low complexity" evidence="2">
    <location>
        <begin position="70"/>
        <end position="89"/>
    </location>
</feature>
<dbReference type="SUPFAM" id="SSF57701">
    <property type="entry name" value="Zn2/Cys6 DNA-binding domain"/>
    <property type="match status" value="1"/>
</dbReference>
<dbReference type="Pfam" id="PF11951">
    <property type="entry name" value="Fungal_trans_2"/>
    <property type="match status" value="1"/>
</dbReference>
<dbReference type="PANTHER" id="PTHR38111">
    <property type="entry name" value="ZN(2)-C6 FUNGAL-TYPE DOMAIN-CONTAINING PROTEIN-RELATED"/>
    <property type="match status" value="1"/>
</dbReference>
<dbReference type="InterPro" id="IPR053178">
    <property type="entry name" value="Osmoadaptation_assoc"/>
</dbReference>
<dbReference type="InterPro" id="IPR001138">
    <property type="entry name" value="Zn2Cys6_DnaBD"/>
</dbReference>
<dbReference type="OrthoDB" id="3525185at2759"/>
<dbReference type="InParanoid" id="A0A2T3ABC2"/>
<reference evidence="4 5" key="1">
    <citation type="journal article" date="2018" name="Mycol. Prog.">
        <title>Coniella lustricola, a new species from submerged detritus.</title>
        <authorList>
            <person name="Raudabaugh D.B."/>
            <person name="Iturriaga T."/>
            <person name="Carver A."/>
            <person name="Mondo S."/>
            <person name="Pangilinan J."/>
            <person name="Lipzen A."/>
            <person name="He G."/>
            <person name="Amirebrahimi M."/>
            <person name="Grigoriev I.V."/>
            <person name="Miller A.N."/>
        </authorList>
    </citation>
    <scope>NUCLEOTIDE SEQUENCE [LARGE SCALE GENOMIC DNA]</scope>
    <source>
        <strain evidence="4 5">B22-T-1</strain>
    </source>
</reference>
<organism evidence="4 5">
    <name type="scientific">Coniella lustricola</name>
    <dbReference type="NCBI Taxonomy" id="2025994"/>
    <lineage>
        <taxon>Eukaryota</taxon>
        <taxon>Fungi</taxon>
        <taxon>Dikarya</taxon>
        <taxon>Ascomycota</taxon>
        <taxon>Pezizomycotina</taxon>
        <taxon>Sordariomycetes</taxon>
        <taxon>Sordariomycetidae</taxon>
        <taxon>Diaporthales</taxon>
        <taxon>Schizoparmaceae</taxon>
        <taxon>Coniella</taxon>
    </lineage>
</organism>
<evidence type="ECO:0000256" key="1">
    <source>
        <dbReference type="ARBA" id="ARBA00023242"/>
    </source>
</evidence>
<proteinExistence type="predicted"/>
<dbReference type="GO" id="GO:0008270">
    <property type="term" value="F:zinc ion binding"/>
    <property type="evidence" value="ECO:0007669"/>
    <property type="project" value="InterPro"/>
</dbReference>
<keyword evidence="1" id="KW-0539">Nucleus</keyword>